<evidence type="ECO:0000313" key="3">
    <source>
        <dbReference type="Proteomes" id="UP000013167"/>
    </source>
</evidence>
<dbReference type="AlphaFoldDB" id="N0E068"/>
<sequence>MRGDILELPSPRGARGHEQRGRRHAVIVQSDDLPLSIVPVEQALRLVPALE</sequence>
<protein>
    <submittedName>
        <fullName evidence="2">Putative growth inhibitor</fullName>
    </submittedName>
</protein>
<dbReference type="InterPro" id="IPR003477">
    <property type="entry name" value="PemK-like"/>
</dbReference>
<keyword evidence="3" id="KW-1185">Reference proteome</keyword>
<dbReference type="GO" id="GO:0003677">
    <property type="term" value="F:DNA binding"/>
    <property type="evidence" value="ECO:0007669"/>
    <property type="project" value="InterPro"/>
</dbReference>
<gene>
    <name evidence="2" type="ORF">BN10_560036</name>
</gene>
<comment type="caution">
    <text evidence="2">The sequence shown here is derived from an EMBL/GenBank/DDBJ whole genome shotgun (WGS) entry which is preliminary data.</text>
</comment>
<dbReference type="STRING" id="1193181.BN10_560036"/>
<proteinExistence type="predicted"/>
<organism evidence="2 3">
    <name type="scientific">Phycicoccus elongatus Lp2</name>
    <dbReference type="NCBI Taxonomy" id="1193181"/>
    <lineage>
        <taxon>Bacteria</taxon>
        <taxon>Bacillati</taxon>
        <taxon>Actinomycetota</taxon>
        <taxon>Actinomycetes</taxon>
        <taxon>Micrococcales</taxon>
        <taxon>Intrasporangiaceae</taxon>
        <taxon>Phycicoccus</taxon>
    </lineage>
</organism>
<dbReference type="Pfam" id="PF02452">
    <property type="entry name" value="PemK_toxin"/>
    <property type="match status" value="1"/>
</dbReference>
<feature type="region of interest" description="Disordered" evidence="1">
    <location>
        <begin position="1"/>
        <end position="22"/>
    </location>
</feature>
<dbReference type="EMBL" id="CAIZ01000126">
    <property type="protein sequence ID" value="CCH70343.1"/>
    <property type="molecule type" value="Genomic_DNA"/>
</dbReference>
<evidence type="ECO:0000256" key="1">
    <source>
        <dbReference type="SAM" id="MobiDB-lite"/>
    </source>
</evidence>
<dbReference type="RefSeq" id="WP_010850192.1">
    <property type="nucleotide sequence ID" value="NZ_HF570956.1"/>
</dbReference>
<dbReference type="HOGENOM" id="CLU_3104853_0_0_11"/>
<dbReference type="Proteomes" id="UP000013167">
    <property type="component" value="Unassembled WGS sequence"/>
</dbReference>
<name>N0E068_9MICO</name>
<reference evidence="2 3" key="1">
    <citation type="journal article" date="2013" name="ISME J.">
        <title>A metabolic model for members of the genus Tetrasphaera involved in enhanced biological phosphorus removal.</title>
        <authorList>
            <person name="Kristiansen R."/>
            <person name="Nguyen H.T.T."/>
            <person name="Saunders A.M."/>
            <person name="Nielsen J.L."/>
            <person name="Wimmer R."/>
            <person name="Le V.Q."/>
            <person name="McIlroy S.J."/>
            <person name="Petrovski S."/>
            <person name="Seviour R.J."/>
            <person name="Calteau A."/>
            <person name="Nielsen K.L."/>
            <person name="Nielsen P.H."/>
        </authorList>
    </citation>
    <scope>NUCLEOTIDE SEQUENCE [LARGE SCALE GENOMIC DNA]</scope>
    <source>
        <strain evidence="2 3">Lp2</strain>
    </source>
</reference>
<dbReference type="eggNOG" id="COG2337">
    <property type="taxonomic scope" value="Bacteria"/>
</dbReference>
<accession>N0E068</accession>
<evidence type="ECO:0000313" key="2">
    <source>
        <dbReference type="EMBL" id="CCH70343.1"/>
    </source>
</evidence>